<feature type="domain" description="Type II secretion system protein GspF" evidence="11">
    <location>
        <begin position="299"/>
        <end position="421"/>
    </location>
</feature>
<keyword evidence="5 8" id="KW-0812">Transmembrane</keyword>
<evidence type="ECO:0000313" key="13">
    <source>
        <dbReference type="Proteomes" id="UP000228635"/>
    </source>
</evidence>
<dbReference type="GO" id="GO:0009306">
    <property type="term" value="P:protein secretion"/>
    <property type="evidence" value="ECO:0007669"/>
    <property type="project" value="InterPro"/>
</dbReference>
<keyword evidence="3 8" id="KW-0813">Transport</keyword>
<comment type="subcellular location">
    <subcellularLocation>
        <location evidence="1 8">Cell membrane</location>
        <topology evidence="1 8">Multi-pass membrane protein</topology>
    </subcellularLocation>
</comment>
<feature type="transmembrane region" description="Helical" evidence="10">
    <location>
        <begin position="402"/>
        <end position="423"/>
    </location>
</feature>
<reference evidence="13" key="1">
    <citation type="submission" date="2017-09" db="EMBL/GenBank/DDBJ databases">
        <title>Depth-based differentiation of microbial function through sediment-hosted aquifers and enrichment of novel symbionts in the deep terrestrial subsurface.</title>
        <authorList>
            <person name="Probst A.J."/>
            <person name="Ladd B."/>
            <person name="Jarett J.K."/>
            <person name="Geller-Mcgrath D.E."/>
            <person name="Sieber C.M.K."/>
            <person name="Emerson J.B."/>
            <person name="Anantharaman K."/>
            <person name="Thomas B.C."/>
            <person name="Malmstrom R."/>
            <person name="Stieglmeier M."/>
            <person name="Klingl A."/>
            <person name="Woyke T."/>
            <person name="Ryan C.M."/>
            <person name="Banfield J.F."/>
        </authorList>
    </citation>
    <scope>NUCLEOTIDE SEQUENCE [LARGE SCALE GENOMIC DNA]</scope>
</reference>
<evidence type="ECO:0000256" key="3">
    <source>
        <dbReference type="ARBA" id="ARBA00022448"/>
    </source>
</evidence>
<feature type="compositionally biased region" description="Polar residues" evidence="9">
    <location>
        <begin position="28"/>
        <end position="41"/>
    </location>
</feature>
<comment type="caution">
    <text evidence="12">The sequence shown here is derived from an EMBL/GenBank/DDBJ whole genome shotgun (WGS) entry which is preliminary data.</text>
</comment>
<dbReference type="Gene3D" id="1.20.81.30">
    <property type="entry name" value="Type II secretion system (T2SS), domain F"/>
    <property type="match status" value="2"/>
</dbReference>
<dbReference type="Pfam" id="PF00482">
    <property type="entry name" value="T2SSF"/>
    <property type="match status" value="2"/>
</dbReference>
<proteinExistence type="inferred from homology"/>
<evidence type="ECO:0000256" key="4">
    <source>
        <dbReference type="ARBA" id="ARBA00022475"/>
    </source>
</evidence>
<evidence type="ECO:0000256" key="8">
    <source>
        <dbReference type="RuleBase" id="RU003923"/>
    </source>
</evidence>
<evidence type="ECO:0000256" key="6">
    <source>
        <dbReference type="ARBA" id="ARBA00022989"/>
    </source>
</evidence>
<keyword evidence="7 10" id="KW-0472">Membrane</keyword>
<feature type="compositionally biased region" description="Basic and acidic residues" evidence="9">
    <location>
        <begin position="64"/>
        <end position="73"/>
    </location>
</feature>
<accession>A0A2M6WH21</accession>
<feature type="transmembrane region" description="Helical" evidence="10">
    <location>
        <begin position="194"/>
        <end position="217"/>
    </location>
</feature>
<evidence type="ECO:0000256" key="2">
    <source>
        <dbReference type="ARBA" id="ARBA00005745"/>
    </source>
</evidence>
<evidence type="ECO:0000256" key="10">
    <source>
        <dbReference type="SAM" id="Phobius"/>
    </source>
</evidence>
<feature type="transmembrane region" description="Helical" evidence="10">
    <location>
        <begin position="279"/>
        <end position="296"/>
    </location>
</feature>
<evidence type="ECO:0000313" key="12">
    <source>
        <dbReference type="EMBL" id="PIT92088.1"/>
    </source>
</evidence>
<evidence type="ECO:0000256" key="5">
    <source>
        <dbReference type="ARBA" id="ARBA00022692"/>
    </source>
</evidence>
<feature type="transmembrane region" description="Helical" evidence="10">
    <location>
        <begin position="248"/>
        <end position="267"/>
    </location>
</feature>
<dbReference type="InterPro" id="IPR001992">
    <property type="entry name" value="T2SS_GspF/T4SS_PilC_CS"/>
</dbReference>
<dbReference type="PANTHER" id="PTHR30012">
    <property type="entry name" value="GENERAL SECRETION PATHWAY PROTEIN"/>
    <property type="match status" value="1"/>
</dbReference>
<protein>
    <recommendedName>
        <fullName evidence="11">Type II secretion system protein GspF domain-containing protein</fullName>
    </recommendedName>
</protein>
<dbReference type="AlphaFoldDB" id="A0A2M6WH21"/>
<evidence type="ECO:0000259" key="11">
    <source>
        <dbReference type="Pfam" id="PF00482"/>
    </source>
</evidence>
<evidence type="ECO:0000256" key="9">
    <source>
        <dbReference type="SAM" id="MobiDB-lite"/>
    </source>
</evidence>
<dbReference type="Proteomes" id="UP000228635">
    <property type="component" value="Unassembled WGS sequence"/>
</dbReference>
<dbReference type="PANTHER" id="PTHR30012:SF0">
    <property type="entry name" value="TYPE II SECRETION SYSTEM PROTEIN F-RELATED"/>
    <property type="match status" value="1"/>
</dbReference>
<keyword evidence="4" id="KW-1003">Cell membrane</keyword>
<evidence type="ECO:0000256" key="1">
    <source>
        <dbReference type="ARBA" id="ARBA00004651"/>
    </source>
</evidence>
<sequence>MNNPVSNQGNNQVKPSAPPQEGVLPQQAPEQTPPRNVSAQAPPQEKLLRPEEILSQETTTSETKPQERPSEKLEIKQTWKKPLFLNVSLQEKILFSKHMAIAIKSGMSLIDSIRLIEKQTKSKSLKKILNDVSENLTRGVFLSTVLEKYENVFGNLFINIIKIAEASGTLPENLNYLASELKKKHDLRKKIRGAMVYPIIILIMTIIIVTVMVLFVFPKIFPLFESLDVELPLTTKLLLAFSNFIRDYGFWAAGGVVVFVIGVRTLFRVKSVRYVYHRFLIGVPLFHRAVIAFNMANMTRTMALLLRSGVHIVDATKISANSLTNLVYQRELNEAADQIRQGIYFSKHLSEKPRIFPQIAANMIAIGENTGNLTDNLFYLAEFYEADLDDFVKNLSSILEPILLLFMGVIVGFIALSFITPLYQITKGF</sequence>
<feature type="region of interest" description="Disordered" evidence="9">
    <location>
        <begin position="1"/>
        <end position="73"/>
    </location>
</feature>
<feature type="domain" description="Type II secretion system protein GspF" evidence="11">
    <location>
        <begin position="95"/>
        <end position="218"/>
    </location>
</feature>
<dbReference type="EMBL" id="PFBA01000035">
    <property type="protein sequence ID" value="PIT92088.1"/>
    <property type="molecule type" value="Genomic_DNA"/>
</dbReference>
<gene>
    <name evidence="12" type="ORF">COU08_04525</name>
</gene>
<feature type="compositionally biased region" description="Polar residues" evidence="9">
    <location>
        <begin position="1"/>
        <end position="14"/>
    </location>
</feature>
<keyword evidence="6 10" id="KW-1133">Transmembrane helix</keyword>
<dbReference type="PROSITE" id="PS00874">
    <property type="entry name" value="T2SP_F"/>
    <property type="match status" value="1"/>
</dbReference>
<evidence type="ECO:0000256" key="7">
    <source>
        <dbReference type="ARBA" id="ARBA00023136"/>
    </source>
</evidence>
<dbReference type="GO" id="GO:0005886">
    <property type="term" value="C:plasma membrane"/>
    <property type="evidence" value="ECO:0007669"/>
    <property type="project" value="UniProtKB-SubCell"/>
</dbReference>
<name>A0A2M6WH21_9BACT</name>
<dbReference type="InterPro" id="IPR018076">
    <property type="entry name" value="T2SS_GspF_dom"/>
</dbReference>
<dbReference type="InterPro" id="IPR042094">
    <property type="entry name" value="T2SS_GspF_sf"/>
</dbReference>
<dbReference type="PRINTS" id="PR00812">
    <property type="entry name" value="BCTERIALGSPF"/>
</dbReference>
<dbReference type="InterPro" id="IPR003004">
    <property type="entry name" value="GspF/PilC"/>
</dbReference>
<comment type="similarity">
    <text evidence="2 8">Belongs to the GSP F family.</text>
</comment>
<organism evidence="12 13">
    <name type="scientific">Candidatus Harrisonbacteria bacterium CG10_big_fil_rev_8_21_14_0_10_42_17</name>
    <dbReference type="NCBI Taxonomy" id="1974584"/>
    <lineage>
        <taxon>Bacteria</taxon>
        <taxon>Candidatus Harrisoniibacteriota</taxon>
    </lineage>
</organism>